<dbReference type="RefSeq" id="XP_043174905.1">
    <property type="nucleotide sequence ID" value="XM_043318970.1"/>
</dbReference>
<evidence type="ECO:0000313" key="15">
    <source>
        <dbReference type="Proteomes" id="UP000676310"/>
    </source>
</evidence>
<dbReference type="PANTHER" id="PTHR31845">
    <property type="entry name" value="FINGER DOMAIN PROTEIN, PUTATIVE-RELATED"/>
    <property type="match status" value="1"/>
</dbReference>
<protein>
    <recommendedName>
        <fullName evidence="16">DUF4149 domain-containing protein</fullName>
    </recommendedName>
</protein>
<reference evidence="14" key="1">
    <citation type="submission" date="2021-05" db="EMBL/GenBank/DDBJ databases">
        <authorList>
            <person name="Stam R."/>
        </authorList>
    </citation>
    <scope>NUCLEOTIDE SEQUENCE</scope>
    <source>
        <strain evidence="14">CS162</strain>
    </source>
</reference>
<dbReference type="GO" id="GO:0016020">
    <property type="term" value="C:membrane"/>
    <property type="evidence" value="ECO:0007669"/>
    <property type="project" value="UniProtKB-SubCell"/>
</dbReference>
<dbReference type="AlphaFoldDB" id="A0A8J2ICZ3"/>
<evidence type="ECO:0000256" key="7">
    <source>
        <dbReference type="ARBA" id="ARBA00023136"/>
    </source>
</evidence>
<keyword evidence="7 11" id="KW-0472">Membrane</keyword>
<keyword evidence="6" id="KW-0238">DNA-binding</keyword>
<proteinExistence type="predicted"/>
<feature type="transmembrane region" description="Helical" evidence="11">
    <location>
        <begin position="98"/>
        <end position="116"/>
    </location>
</feature>
<feature type="region of interest" description="Disordered" evidence="10">
    <location>
        <begin position="739"/>
        <end position="760"/>
    </location>
</feature>
<dbReference type="GO" id="GO:0005634">
    <property type="term" value="C:nucleus"/>
    <property type="evidence" value="ECO:0007669"/>
    <property type="project" value="UniProtKB-SubCell"/>
</dbReference>
<evidence type="ECO:0000256" key="3">
    <source>
        <dbReference type="ARBA" id="ARBA00022692"/>
    </source>
</evidence>
<dbReference type="InterPro" id="IPR025423">
    <property type="entry name" value="TMEM205-like"/>
</dbReference>
<sequence>MSFEHQIGAAMHSLPGLSMAILPPAHLLAYSTLLGTELYQSFVMTKVAYQALPRSAFTTLQKRVFPIYFQSQSILLLLVVATFPPHGPISMFGARSDWITLVIAGVTAGFNLIVLGPRTKQLMIERVHQSTRDGKAQLNRTMSDDMKVLNRAFSRAHAMSIHLNLLTIGATLWYGWRLACFSAGKECTWAEAPRRARKLRAPSRIAQVEQKIDGLVAKLVHVAADNEVATDSASASQPTPGETRAEAWRNRGALNVAPGSWMPTPSFELNAMQSERNTQDASDSAEVDRQYLESIRSIHRFSDDREDVPQALDGFFRPSKRPEAPIEHDIVKQLLISGEADVLLNDFRNMSATFPFVMLPPQITSKQLHESRPMLLLAVLLVSSWKDHTRQMQLDSIFRMEFANRTIIQPRRTLGLVQSVLVYLSWYHFVFSHKTQQIFFLHNVVIGLALDIGLHQDFQPIGSPMPQRPKAPPPPPREQRERHRAFLGCYYLSSMVAAGLQKPNLLKHTPVMTEWAQSLKQDREYETDETISLLISLRQIDDQVQDALFTADALQLPLSDGRALMHVRFIDVQLDSWKRECSCVASQRLLELSFSYTKMQLHSVALRPSPSELPASVRSSQINSLLSALEAGKMFLDTLLSFPAQEYHLISFSEWMRLPAVIMTVSKLCIPTENHVAIGWDTQAAQERVRLDLCLESLCYRMQTLSTFDKIKRPHPDFWYAMRMINDLTKNWYIRKIRPERPSQTPPVPTPSGSIEQSASESLCPITGAPRMHSTHHAGDQYNNLPGTHYMEDFNIDMPAENEANSDPFALMRSADFDMGQFLDMAGGIWGDESYNNYNGMAFGGGASF</sequence>
<organism evidence="14 15">
    <name type="scientific">Alternaria atra</name>
    <dbReference type="NCBI Taxonomy" id="119953"/>
    <lineage>
        <taxon>Eukaryota</taxon>
        <taxon>Fungi</taxon>
        <taxon>Dikarya</taxon>
        <taxon>Ascomycota</taxon>
        <taxon>Pezizomycotina</taxon>
        <taxon>Dothideomycetes</taxon>
        <taxon>Pleosporomycetidae</taxon>
        <taxon>Pleosporales</taxon>
        <taxon>Pleosporineae</taxon>
        <taxon>Pleosporaceae</taxon>
        <taxon>Alternaria</taxon>
        <taxon>Alternaria sect. Ulocladioides</taxon>
    </lineage>
</organism>
<gene>
    <name evidence="14" type="ORF">ALTATR162_LOCUS11328</name>
</gene>
<evidence type="ECO:0008006" key="16">
    <source>
        <dbReference type="Google" id="ProtNLM"/>
    </source>
</evidence>
<dbReference type="Pfam" id="PF04082">
    <property type="entry name" value="Fungal_trans"/>
    <property type="match status" value="1"/>
</dbReference>
<dbReference type="Proteomes" id="UP000676310">
    <property type="component" value="Unassembled WGS sequence"/>
</dbReference>
<evidence type="ECO:0000256" key="9">
    <source>
        <dbReference type="ARBA" id="ARBA00023242"/>
    </source>
</evidence>
<dbReference type="Pfam" id="PF13664">
    <property type="entry name" value="DUF4149"/>
    <property type="match status" value="1"/>
</dbReference>
<dbReference type="PANTHER" id="PTHR31845:SF10">
    <property type="entry name" value="ZN(II)2CYS6 TRANSCRIPTION FACTOR (EUROFUNG)"/>
    <property type="match status" value="1"/>
</dbReference>
<dbReference type="InterPro" id="IPR051089">
    <property type="entry name" value="prtT"/>
</dbReference>
<evidence type="ECO:0000259" key="13">
    <source>
        <dbReference type="Pfam" id="PF13664"/>
    </source>
</evidence>
<feature type="compositionally biased region" description="Polar residues" evidence="10">
    <location>
        <begin position="751"/>
        <end position="760"/>
    </location>
</feature>
<evidence type="ECO:0000256" key="10">
    <source>
        <dbReference type="SAM" id="MobiDB-lite"/>
    </source>
</evidence>
<keyword evidence="3 11" id="KW-0812">Transmembrane</keyword>
<keyword evidence="4 11" id="KW-1133">Transmembrane helix</keyword>
<evidence type="ECO:0000313" key="14">
    <source>
        <dbReference type="EMBL" id="CAG5185517.1"/>
    </source>
</evidence>
<name>A0A8J2ICZ3_9PLEO</name>
<dbReference type="GO" id="GO:0006351">
    <property type="term" value="P:DNA-templated transcription"/>
    <property type="evidence" value="ECO:0007669"/>
    <property type="project" value="InterPro"/>
</dbReference>
<evidence type="ECO:0000256" key="8">
    <source>
        <dbReference type="ARBA" id="ARBA00023163"/>
    </source>
</evidence>
<feature type="domain" description="Xylanolytic transcriptional activator regulatory" evidence="12">
    <location>
        <begin position="353"/>
        <end position="509"/>
    </location>
</feature>
<comment type="subcellular location">
    <subcellularLocation>
        <location evidence="2">Membrane</location>
    </subcellularLocation>
    <subcellularLocation>
        <location evidence="1">Nucleus</location>
    </subcellularLocation>
</comment>
<keyword evidence="9" id="KW-0539">Nucleus</keyword>
<accession>A0A8J2ICZ3</accession>
<evidence type="ECO:0000256" key="6">
    <source>
        <dbReference type="ARBA" id="ARBA00023125"/>
    </source>
</evidence>
<dbReference type="EMBL" id="CAJRGZ010000030">
    <property type="protein sequence ID" value="CAG5185517.1"/>
    <property type="molecule type" value="Genomic_DNA"/>
</dbReference>
<dbReference type="InterPro" id="IPR007219">
    <property type="entry name" value="XnlR_reg_dom"/>
</dbReference>
<dbReference type="GeneID" id="67011588"/>
<dbReference type="GO" id="GO:0000981">
    <property type="term" value="F:DNA-binding transcription factor activity, RNA polymerase II-specific"/>
    <property type="evidence" value="ECO:0007669"/>
    <property type="project" value="TreeGrafter"/>
</dbReference>
<keyword evidence="8" id="KW-0804">Transcription</keyword>
<feature type="domain" description="TMEM205-like" evidence="13">
    <location>
        <begin position="28"/>
        <end position="127"/>
    </location>
</feature>
<feature type="transmembrane region" description="Helical" evidence="11">
    <location>
        <begin position="156"/>
        <end position="176"/>
    </location>
</feature>
<evidence type="ECO:0000256" key="5">
    <source>
        <dbReference type="ARBA" id="ARBA00023015"/>
    </source>
</evidence>
<evidence type="ECO:0000259" key="12">
    <source>
        <dbReference type="Pfam" id="PF04082"/>
    </source>
</evidence>
<evidence type="ECO:0000256" key="4">
    <source>
        <dbReference type="ARBA" id="ARBA00022989"/>
    </source>
</evidence>
<comment type="caution">
    <text evidence="14">The sequence shown here is derived from an EMBL/GenBank/DDBJ whole genome shotgun (WGS) entry which is preliminary data.</text>
</comment>
<evidence type="ECO:0000256" key="11">
    <source>
        <dbReference type="SAM" id="Phobius"/>
    </source>
</evidence>
<dbReference type="OrthoDB" id="5424793at2759"/>
<dbReference type="GO" id="GO:0000976">
    <property type="term" value="F:transcription cis-regulatory region binding"/>
    <property type="evidence" value="ECO:0007669"/>
    <property type="project" value="TreeGrafter"/>
</dbReference>
<evidence type="ECO:0000256" key="1">
    <source>
        <dbReference type="ARBA" id="ARBA00004123"/>
    </source>
</evidence>
<keyword evidence="15" id="KW-1185">Reference proteome</keyword>
<keyword evidence="5" id="KW-0805">Transcription regulation</keyword>
<evidence type="ECO:0000256" key="2">
    <source>
        <dbReference type="ARBA" id="ARBA00004370"/>
    </source>
</evidence>
<dbReference type="GO" id="GO:0008270">
    <property type="term" value="F:zinc ion binding"/>
    <property type="evidence" value="ECO:0007669"/>
    <property type="project" value="InterPro"/>
</dbReference>
<dbReference type="CDD" id="cd12148">
    <property type="entry name" value="fungal_TF_MHR"/>
    <property type="match status" value="1"/>
</dbReference>
<feature type="transmembrane region" description="Helical" evidence="11">
    <location>
        <begin position="64"/>
        <end position="83"/>
    </location>
</feature>